<organism evidence="1 2">
    <name type="scientific">Porites lobata</name>
    <dbReference type="NCBI Taxonomy" id="104759"/>
    <lineage>
        <taxon>Eukaryota</taxon>
        <taxon>Metazoa</taxon>
        <taxon>Cnidaria</taxon>
        <taxon>Anthozoa</taxon>
        <taxon>Hexacorallia</taxon>
        <taxon>Scleractinia</taxon>
        <taxon>Fungiina</taxon>
        <taxon>Poritidae</taxon>
        <taxon>Porites</taxon>
    </lineage>
</organism>
<gene>
    <name evidence="1" type="ORF">PLOB_00022951</name>
</gene>
<name>A0ABN8NNZ1_9CNID</name>
<dbReference type="SUPFAM" id="SSF56672">
    <property type="entry name" value="DNA/RNA polymerases"/>
    <property type="match status" value="1"/>
</dbReference>
<dbReference type="Gene3D" id="1.10.287.690">
    <property type="entry name" value="Helix hairpin bin"/>
    <property type="match status" value="1"/>
</dbReference>
<dbReference type="Proteomes" id="UP001159405">
    <property type="component" value="Unassembled WGS sequence"/>
</dbReference>
<evidence type="ECO:0000313" key="1">
    <source>
        <dbReference type="EMBL" id="CAH3114514.1"/>
    </source>
</evidence>
<evidence type="ECO:0008006" key="3">
    <source>
        <dbReference type="Google" id="ProtNLM"/>
    </source>
</evidence>
<reference evidence="1 2" key="1">
    <citation type="submission" date="2022-05" db="EMBL/GenBank/DDBJ databases">
        <authorList>
            <consortium name="Genoscope - CEA"/>
            <person name="William W."/>
        </authorList>
    </citation>
    <scope>NUCLEOTIDE SEQUENCE [LARGE SCALE GENOMIC DNA]</scope>
</reference>
<keyword evidence="2" id="KW-1185">Reference proteome</keyword>
<feature type="non-terminal residue" evidence="1">
    <location>
        <position position="1"/>
    </location>
</feature>
<comment type="caution">
    <text evidence="1">The sequence shown here is derived from an EMBL/GenBank/DDBJ whole genome shotgun (WGS) entry which is preliminary data.</text>
</comment>
<dbReference type="EMBL" id="CALNXK010000027">
    <property type="protein sequence ID" value="CAH3114514.1"/>
    <property type="molecule type" value="Genomic_DNA"/>
</dbReference>
<evidence type="ECO:0000313" key="2">
    <source>
        <dbReference type="Proteomes" id="UP001159405"/>
    </source>
</evidence>
<protein>
    <recommendedName>
        <fullName evidence="3">DNA-directed DNA polymerase</fullName>
    </recommendedName>
</protein>
<sequence>IRLDIASIAKNPGRKATAKLMLNSFWGKFGERINKPTTVTVQHPADLFNLKRIQVVPRVKQYGLVFDKRVINVTTRSSYPYGYERIGDELDLLLDL</sequence>
<accession>A0ABN8NNZ1</accession>
<dbReference type="InterPro" id="IPR043502">
    <property type="entry name" value="DNA/RNA_pol_sf"/>
</dbReference>
<proteinExistence type="predicted"/>